<evidence type="ECO:0000256" key="1">
    <source>
        <dbReference type="SAM" id="Phobius"/>
    </source>
</evidence>
<evidence type="ECO:0000313" key="2">
    <source>
        <dbReference type="EMBL" id="PKI65912.1"/>
    </source>
</evidence>
<keyword evidence="3" id="KW-1185">Reference proteome</keyword>
<reference evidence="2 3" key="1">
    <citation type="submission" date="2017-11" db="EMBL/GenBank/DDBJ databases">
        <title>De-novo sequencing of pomegranate (Punica granatum L.) genome.</title>
        <authorList>
            <person name="Akparov Z."/>
            <person name="Amiraslanov A."/>
            <person name="Hajiyeva S."/>
            <person name="Abbasov M."/>
            <person name="Kaur K."/>
            <person name="Hamwieh A."/>
            <person name="Solovyev V."/>
            <person name="Salamov A."/>
            <person name="Braich B."/>
            <person name="Kosarev P."/>
            <person name="Mahmoud A."/>
            <person name="Hajiyev E."/>
            <person name="Babayeva S."/>
            <person name="Izzatullayeva V."/>
            <person name="Mammadov A."/>
            <person name="Mammadov A."/>
            <person name="Sharifova S."/>
            <person name="Ojaghi J."/>
            <person name="Eynullazada K."/>
            <person name="Bayramov B."/>
            <person name="Abdulazimova A."/>
            <person name="Shahmuradov I."/>
        </authorList>
    </citation>
    <scope>NUCLEOTIDE SEQUENCE [LARGE SCALE GENOMIC DNA]</scope>
    <source>
        <strain evidence="3">cv. AG2017</strain>
        <tissue evidence="2">Leaf</tissue>
    </source>
</reference>
<organism evidence="2 3">
    <name type="scientific">Punica granatum</name>
    <name type="common">Pomegranate</name>
    <dbReference type="NCBI Taxonomy" id="22663"/>
    <lineage>
        <taxon>Eukaryota</taxon>
        <taxon>Viridiplantae</taxon>
        <taxon>Streptophyta</taxon>
        <taxon>Embryophyta</taxon>
        <taxon>Tracheophyta</taxon>
        <taxon>Spermatophyta</taxon>
        <taxon>Magnoliopsida</taxon>
        <taxon>eudicotyledons</taxon>
        <taxon>Gunneridae</taxon>
        <taxon>Pentapetalae</taxon>
        <taxon>rosids</taxon>
        <taxon>malvids</taxon>
        <taxon>Myrtales</taxon>
        <taxon>Lythraceae</taxon>
        <taxon>Punica</taxon>
    </lineage>
</organism>
<accession>A0A2I0KBN3</accession>
<protein>
    <submittedName>
        <fullName evidence="2">Uncharacterized protein</fullName>
    </submittedName>
</protein>
<keyword evidence="1" id="KW-0812">Transmembrane</keyword>
<keyword evidence="1" id="KW-1133">Transmembrane helix</keyword>
<comment type="caution">
    <text evidence="2">The sequence shown here is derived from an EMBL/GenBank/DDBJ whole genome shotgun (WGS) entry which is preliminary data.</text>
</comment>
<name>A0A2I0KBN3_PUNGR</name>
<sequence>MHRRRAKYAGARAGARKCRRARGRARAAWRARGPRGRSRGWRWRVTIHPRGRSLSRWWEGGAAAGCERAEAWRVEPRLGVEPWLGGLAWLSCGSSRGLVCPWVPVGPFWGVVCLSVERAPRALSEKASVRDQGFSTYVACPGNAPGRVVGHFGTKRDFWSPILGTFRCFGDSMMNSAAVPALLFLGFFACKFFRLLSSAFLADPALLPLFMTPCPPVCLRFPDDE</sequence>
<keyword evidence="1" id="KW-0472">Membrane</keyword>
<evidence type="ECO:0000313" key="3">
    <source>
        <dbReference type="Proteomes" id="UP000233551"/>
    </source>
</evidence>
<dbReference type="Proteomes" id="UP000233551">
    <property type="component" value="Unassembled WGS sequence"/>
</dbReference>
<feature type="transmembrane region" description="Helical" evidence="1">
    <location>
        <begin position="181"/>
        <end position="202"/>
    </location>
</feature>
<proteinExistence type="predicted"/>
<dbReference type="EMBL" id="PGOL01000705">
    <property type="protein sequence ID" value="PKI65912.1"/>
    <property type="molecule type" value="Genomic_DNA"/>
</dbReference>
<gene>
    <name evidence="2" type="ORF">CRG98_013700</name>
</gene>
<dbReference type="AlphaFoldDB" id="A0A2I0KBN3"/>